<reference evidence="2 3" key="1">
    <citation type="submission" date="2014-02" db="EMBL/GenBank/DDBJ databases">
        <title>Single nucleus genome sequencing reveals high similarity among nuclei of an endomycorrhizal fungus.</title>
        <authorList>
            <person name="Lin K."/>
            <person name="Geurts R."/>
            <person name="Zhang Z."/>
            <person name="Limpens E."/>
            <person name="Saunders D.G."/>
            <person name="Mu D."/>
            <person name="Pang E."/>
            <person name="Cao H."/>
            <person name="Cha H."/>
            <person name="Lin T."/>
            <person name="Zhou Q."/>
            <person name="Shang Y."/>
            <person name="Li Y."/>
            <person name="Ivanov S."/>
            <person name="Sharma T."/>
            <person name="Velzen R.V."/>
            <person name="Ruijter N.D."/>
            <person name="Aanen D.K."/>
            <person name="Win J."/>
            <person name="Kamoun S."/>
            <person name="Bisseling T."/>
            <person name="Huang S."/>
        </authorList>
    </citation>
    <scope>NUCLEOTIDE SEQUENCE [LARGE SCALE GENOMIC DNA]</scope>
    <source>
        <strain evidence="3">DAOM197198w</strain>
    </source>
</reference>
<evidence type="ECO:0000313" key="3">
    <source>
        <dbReference type="Proteomes" id="UP000022910"/>
    </source>
</evidence>
<dbReference type="Pfam" id="PF24209">
    <property type="entry name" value="DUF7431"/>
    <property type="match status" value="1"/>
</dbReference>
<dbReference type="EMBL" id="JEMT01030156">
    <property type="protein sequence ID" value="EXX50215.1"/>
    <property type="molecule type" value="Genomic_DNA"/>
</dbReference>
<name>A0A015I8V0_RHIIW</name>
<organism evidence="2 3">
    <name type="scientific">Rhizophagus irregularis (strain DAOM 197198w)</name>
    <name type="common">Glomus intraradices</name>
    <dbReference type="NCBI Taxonomy" id="1432141"/>
    <lineage>
        <taxon>Eukaryota</taxon>
        <taxon>Fungi</taxon>
        <taxon>Fungi incertae sedis</taxon>
        <taxon>Mucoromycota</taxon>
        <taxon>Glomeromycotina</taxon>
        <taxon>Glomeromycetes</taxon>
        <taxon>Glomerales</taxon>
        <taxon>Glomeraceae</taxon>
        <taxon>Rhizophagus</taxon>
    </lineage>
</organism>
<keyword evidence="3" id="KW-1185">Reference proteome</keyword>
<comment type="caution">
    <text evidence="2">The sequence shown here is derived from an EMBL/GenBank/DDBJ whole genome shotgun (WGS) entry which is preliminary data.</text>
</comment>
<evidence type="ECO:0000259" key="1">
    <source>
        <dbReference type="Pfam" id="PF24209"/>
    </source>
</evidence>
<feature type="domain" description="DUF7431" evidence="1">
    <location>
        <begin position="278"/>
        <end position="535"/>
    </location>
</feature>
<gene>
    <name evidence="2" type="ORF">RirG_273030</name>
</gene>
<protein>
    <recommendedName>
        <fullName evidence="1">DUF7431 domain-containing protein</fullName>
    </recommendedName>
</protein>
<proteinExistence type="predicted"/>
<evidence type="ECO:0000313" key="2">
    <source>
        <dbReference type="EMBL" id="EXX50215.1"/>
    </source>
</evidence>
<sequence>MCKNNNSDPPVTVKVINDSIKFSKILSWKKNLSQIRSELEENNSIIDMELSLFVKISTSKDEGERLEVIDRDDENKRTLEEIMDTKKKVLYLQKYPWENFNEDHKLEHGYTITNNNVLIKANKKAFTITNCEIKKIVGKRTEDNPKTKKEDFIEYSKVSLSFKLKPTEEFIIRVRKALESDNILQKLREIVKDYGEFISEEIILGGQVYFEDSSKNKYKLFVGGEKRDYSSFNEVEWSKHLNNLNNLHCIKLIKPISIFQLLPDELRKGVLSSIGVKIIYTKTEDCKYDLKESRKRVENIPQDVLTIFQNEDSECEIFVAVIDVKEKDFFNCRISHQDGEDPKLIIHCIQKKFKIRECKLKIRWMVIGYDVNFGLNSSDFDVQLEKFKVQNCDDHIYKRFLELKSDPSVLCFGIPKLSKLDRTNESFTVGHHFFDDQKNKKTGLCTFSYCLKQKQNVNLPEFTFHMFIIKCNNTSCNYGMVPFKKKISNWPKISINKKPKFISIYSSGENKCSPIFLKQKINGIKIKYLKCNNENNISQPRLHESDNLQHAYFQTNHEGRIGRYYLLFFLNLF</sequence>
<accession>A0A015I8V0</accession>
<dbReference type="HOGENOM" id="CLU_028291_2_0_1"/>
<dbReference type="OrthoDB" id="2310691at2759"/>
<dbReference type="InterPro" id="IPR055854">
    <property type="entry name" value="DUF7431"/>
</dbReference>
<dbReference type="AlphaFoldDB" id="A0A015I8V0"/>
<dbReference type="Proteomes" id="UP000022910">
    <property type="component" value="Unassembled WGS sequence"/>
</dbReference>